<feature type="domain" description="GFO/IDH/MocA-like oxidoreductase" evidence="4">
    <location>
        <begin position="138"/>
        <end position="272"/>
    </location>
</feature>
<dbReference type="InterPro" id="IPR055170">
    <property type="entry name" value="GFO_IDH_MocA-like_dom"/>
</dbReference>
<sequence length="362" mass="39750">MVSLEAKLRIAVFGVGRMGQRHATNVAYSTPRAQLVAVCHIKTEALEWAKANLPEGTKYYSDPAECLADPDVDAVLIASVTSSHPELTLEAIKAGKHVLCEKPISISIEESIPVVKAAAEHPEVKVMIGFSRRYDASYRETKGRIEAGQLGTPYLIKSATNDQYDPSGFFIAYSKLSGAIFMDCGIHDIDIARWLLDVENPKKLSKPKKQVTRVFATGLNAQHPELANDGDCDNGLAVVDFENGTKCTFHLSRTATHGHDCFCEVFGTDGKIIVNGNPTMSRVEIRDSHGVRTESTPNYYDRFREAFVTEVNTFTECVLDDKPVPTTAQSALDAAVIASALTYSFRNEKPIYFDDNGNPILN</sequence>
<gene>
    <name evidence="5" type="ORF">I303_03859</name>
    <name evidence="6" type="ORF">I303_103840</name>
</gene>
<keyword evidence="7" id="KW-1185">Reference proteome</keyword>
<dbReference type="GeneID" id="28967558"/>
<dbReference type="STRING" id="1296121.A0A1A6A7V5"/>
<evidence type="ECO:0000256" key="1">
    <source>
        <dbReference type="ARBA" id="ARBA00010928"/>
    </source>
</evidence>
<dbReference type="SUPFAM" id="SSF51735">
    <property type="entry name" value="NAD(P)-binding Rossmann-fold domains"/>
    <property type="match status" value="1"/>
</dbReference>
<dbReference type="Pfam" id="PF01408">
    <property type="entry name" value="GFO_IDH_MocA"/>
    <property type="match status" value="1"/>
</dbReference>
<reference evidence="6" key="3">
    <citation type="submission" date="2024-02" db="EMBL/GenBank/DDBJ databases">
        <title>Comparative genomics of Cryptococcus and Kwoniella reveals pathogenesis evolution and contrasting modes of karyotype evolution via chromosome fusion or intercentromeric recombination.</title>
        <authorList>
            <person name="Coelho M.A."/>
            <person name="David-Palma M."/>
            <person name="Shea T."/>
            <person name="Bowers K."/>
            <person name="McGinley-Smith S."/>
            <person name="Mohammad A.W."/>
            <person name="Gnirke A."/>
            <person name="Yurkov A.M."/>
            <person name="Nowrousian M."/>
            <person name="Sun S."/>
            <person name="Cuomo C.A."/>
            <person name="Heitman J."/>
        </authorList>
    </citation>
    <scope>NUCLEOTIDE SEQUENCE</scope>
    <source>
        <strain evidence="6">CBS 10117</strain>
    </source>
</reference>
<evidence type="ECO:0000313" key="5">
    <source>
        <dbReference type="EMBL" id="OBR86139.1"/>
    </source>
</evidence>
<evidence type="ECO:0000313" key="7">
    <source>
        <dbReference type="Proteomes" id="UP000078595"/>
    </source>
</evidence>
<dbReference type="Pfam" id="PF22725">
    <property type="entry name" value="GFO_IDH_MocA_C3"/>
    <property type="match status" value="1"/>
</dbReference>
<proteinExistence type="inferred from homology"/>
<comment type="similarity">
    <text evidence="1">Belongs to the Gfo/Idh/MocA family.</text>
</comment>
<dbReference type="GO" id="GO:0006740">
    <property type="term" value="P:NADPH regeneration"/>
    <property type="evidence" value="ECO:0007669"/>
    <property type="project" value="TreeGrafter"/>
</dbReference>
<evidence type="ECO:0000256" key="2">
    <source>
        <dbReference type="ARBA" id="ARBA00023002"/>
    </source>
</evidence>
<keyword evidence="2" id="KW-0560">Oxidoreductase</keyword>
<dbReference type="FunFam" id="3.30.360.10:FF:000017">
    <property type="entry name" value="Oxidoreductase family NAD-binding Rossmann fold"/>
    <property type="match status" value="1"/>
</dbReference>
<dbReference type="FunFam" id="3.40.50.720:FF:000132">
    <property type="entry name" value="NAD-binding Rossmann fold oxidoreductase"/>
    <property type="match status" value="1"/>
</dbReference>
<dbReference type="GO" id="GO:0000166">
    <property type="term" value="F:nucleotide binding"/>
    <property type="evidence" value="ECO:0007669"/>
    <property type="project" value="InterPro"/>
</dbReference>
<dbReference type="SUPFAM" id="SSF55347">
    <property type="entry name" value="Glyceraldehyde-3-phosphate dehydrogenase-like, C-terminal domain"/>
    <property type="match status" value="1"/>
</dbReference>
<dbReference type="GO" id="GO:0016491">
    <property type="term" value="F:oxidoreductase activity"/>
    <property type="evidence" value="ECO:0007669"/>
    <property type="project" value="UniProtKB-KW"/>
</dbReference>
<evidence type="ECO:0000259" key="3">
    <source>
        <dbReference type="Pfam" id="PF01408"/>
    </source>
</evidence>
<dbReference type="RefSeq" id="XP_018263981.1">
    <property type="nucleotide sequence ID" value="XM_018407173.1"/>
</dbReference>
<dbReference type="Proteomes" id="UP000078595">
    <property type="component" value="Chromosome 4"/>
</dbReference>
<evidence type="ECO:0000259" key="4">
    <source>
        <dbReference type="Pfam" id="PF22725"/>
    </source>
</evidence>
<dbReference type="Gene3D" id="3.30.360.10">
    <property type="entry name" value="Dihydrodipicolinate Reductase, domain 2"/>
    <property type="match status" value="1"/>
</dbReference>
<dbReference type="KEGG" id="kdj:28967558"/>
<evidence type="ECO:0000313" key="6">
    <source>
        <dbReference type="EMBL" id="WWC61259.1"/>
    </source>
</evidence>
<dbReference type="VEuPathDB" id="FungiDB:I303_03859"/>
<reference evidence="6" key="2">
    <citation type="submission" date="2013-07" db="EMBL/GenBank/DDBJ databases">
        <authorList>
            <consortium name="The Broad Institute Genome Sequencing Platform"/>
            <person name="Cuomo C."/>
            <person name="Litvintseva A."/>
            <person name="Chen Y."/>
            <person name="Heitman J."/>
            <person name="Sun S."/>
            <person name="Springer D."/>
            <person name="Dromer F."/>
            <person name="Young S.K."/>
            <person name="Zeng Q."/>
            <person name="Gargeya S."/>
            <person name="Fitzgerald M."/>
            <person name="Abouelleil A."/>
            <person name="Alvarado L."/>
            <person name="Berlin A.M."/>
            <person name="Chapman S.B."/>
            <person name="Dewar J."/>
            <person name="Goldberg J."/>
            <person name="Griggs A."/>
            <person name="Gujja S."/>
            <person name="Hansen M."/>
            <person name="Howarth C."/>
            <person name="Imamovic A."/>
            <person name="Larimer J."/>
            <person name="McCowan C."/>
            <person name="Murphy C."/>
            <person name="Pearson M."/>
            <person name="Priest M."/>
            <person name="Roberts A."/>
            <person name="Saif S."/>
            <person name="Shea T."/>
            <person name="Sykes S."/>
            <person name="Wortman J."/>
            <person name="Nusbaum C."/>
            <person name="Birren B."/>
        </authorList>
    </citation>
    <scope>NUCLEOTIDE SEQUENCE</scope>
    <source>
        <strain evidence="6">CBS 10117</strain>
    </source>
</reference>
<dbReference type="Gene3D" id="3.40.50.720">
    <property type="entry name" value="NAD(P)-binding Rossmann-like Domain"/>
    <property type="match status" value="1"/>
</dbReference>
<dbReference type="PANTHER" id="PTHR42840">
    <property type="entry name" value="NAD(P)-BINDING ROSSMANN-FOLD SUPERFAMILY PROTEIN-RELATED"/>
    <property type="match status" value="1"/>
</dbReference>
<feature type="domain" description="Gfo/Idh/MocA-like oxidoreductase N-terminal" evidence="3">
    <location>
        <begin position="8"/>
        <end position="129"/>
    </location>
</feature>
<organism evidence="5">
    <name type="scientific">Kwoniella dejecticola CBS 10117</name>
    <dbReference type="NCBI Taxonomy" id="1296121"/>
    <lineage>
        <taxon>Eukaryota</taxon>
        <taxon>Fungi</taxon>
        <taxon>Dikarya</taxon>
        <taxon>Basidiomycota</taxon>
        <taxon>Agaricomycotina</taxon>
        <taxon>Tremellomycetes</taxon>
        <taxon>Tremellales</taxon>
        <taxon>Cryptococcaceae</taxon>
        <taxon>Kwoniella</taxon>
    </lineage>
</organism>
<dbReference type="InterPro" id="IPR000683">
    <property type="entry name" value="Gfo/Idh/MocA-like_OxRdtase_N"/>
</dbReference>
<dbReference type="EMBL" id="CP144533">
    <property type="protein sequence ID" value="WWC61259.1"/>
    <property type="molecule type" value="Genomic_DNA"/>
</dbReference>
<dbReference type="EMBL" id="KI894030">
    <property type="protein sequence ID" value="OBR86139.1"/>
    <property type="molecule type" value="Genomic_DNA"/>
</dbReference>
<dbReference type="GO" id="GO:0005737">
    <property type="term" value="C:cytoplasm"/>
    <property type="evidence" value="ECO:0007669"/>
    <property type="project" value="TreeGrafter"/>
</dbReference>
<accession>A0A1A6A7V5</accession>
<protein>
    <submittedName>
        <fullName evidence="5">Transposase subfamily</fullName>
    </submittedName>
</protein>
<name>A0A1A6A7V5_9TREE</name>
<dbReference type="PANTHER" id="PTHR42840:SF3">
    <property type="entry name" value="BINDING ROSSMANN FOLD OXIDOREDUCTASE, PUTATIVE (AFU_ORTHOLOGUE AFUA_2G10240)-RELATED"/>
    <property type="match status" value="1"/>
</dbReference>
<dbReference type="OrthoDB" id="64915at2759"/>
<reference evidence="5" key="1">
    <citation type="submission" date="2013-07" db="EMBL/GenBank/DDBJ databases">
        <title>The Genome Sequence of Cryptococcus dejecticola CBS10117.</title>
        <authorList>
            <consortium name="The Broad Institute Genome Sequencing Platform"/>
            <person name="Cuomo C."/>
            <person name="Litvintseva A."/>
            <person name="Chen Y."/>
            <person name="Heitman J."/>
            <person name="Sun S."/>
            <person name="Springer D."/>
            <person name="Dromer F."/>
            <person name="Young S.K."/>
            <person name="Zeng Q."/>
            <person name="Gargeya S."/>
            <person name="Fitzgerald M."/>
            <person name="Abouelleil A."/>
            <person name="Alvarado L."/>
            <person name="Berlin A.M."/>
            <person name="Chapman S.B."/>
            <person name="Dewar J."/>
            <person name="Goldberg J."/>
            <person name="Griggs A."/>
            <person name="Gujja S."/>
            <person name="Hansen M."/>
            <person name="Howarth C."/>
            <person name="Imamovic A."/>
            <person name="Larimer J."/>
            <person name="McCowan C."/>
            <person name="Murphy C."/>
            <person name="Pearson M."/>
            <person name="Priest M."/>
            <person name="Roberts A."/>
            <person name="Saif S."/>
            <person name="Shea T."/>
            <person name="Sykes S."/>
            <person name="Wortman J."/>
            <person name="Nusbaum C."/>
            <person name="Birren B."/>
        </authorList>
    </citation>
    <scope>NUCLEOTIDE SEQUENCE [LARGE SCALE GENOMIC DNA]</scope>
    <source>
        <strain evidence="5">CBS 10117</strain>
    </source>
</reference>
<dbReference type="InterPro" id="IPR036291">
    <property type="entry name" value="NAD(P)-bd_dom_sf"/>
</dbReference>
<dbReference type="AlphaFoldDB" id="A0A1A6A7V5"/>